<dbReference type="Proteomes" id="UP000308600">
    <property type="component" value="Unassembled WGS sequence"/>
</dbReference>
<gene>
    <name evidence="1" type="ORF">BDN72DRAFT_399365</name>
</gene>
<keyword evidence="2" id="KW-1185">Reference proteome</keyword>
<sequence>MQSFSVPSSPAVPRSSKNHPVTPQRSAPRHRHSQSLYRSPITPNSPYTPLSLRSFASSTSNGSSTLTTPNSAGDNSLSLKCLSIASPEVPSIGTANRKDHSLADIAQNWRSRASENGIKVTHPHATESQFGDDEVSDNAPSDTANESDFLTTEEVLLPPPFLSTQRRTAASRPRAQSHATLPTNRPIPPSPTIVRNNARVAPISPLNTRRISSLNQSQNFNLTSTPPPNRALSRQLKLKGSLTDPAQPRRREAFGVVRTPSQNTTHHDTSLDLFDIDENDFEYDYQHPDDEDSFAMDVNANNTFSFHPIYQQAPQSRNLNHLLSTLQHPFGDPFHATNVTNIGGGHVLNSINENLEHHFHAGHGAFLPAVAEEGAFYAFAGQNQGRGLGMYPTPAYVPIPPASAPAGSTAFTPFPVMPGLAAGFTLSQTPTITGNVNLPRQDNNTMKKSSTEGKNVPPAEPTVLEERKPAGCSVCLSPNPRTLAILVPCGHPLCSGCLTSALNIVGEKDMECAVCKRGVEDFRLQTATGNDSKDASQTKSSGSKTMEVNKEPATPKRAQDDGAKGKSFLDPLFSSPGTSISGRDLDLDPMFEFGEIRASTPKLERRESSASEKAVIKYGDNVVLRIDNVPWDITPPQIKRWLQQPIERVHVLLDPKGKTMSHAFVEVRDGEIAGSILRGEAASDGSGKKRGRGSVLGRGKRARGVTITRSGQEELMADLFPNWKGTFDGPRPSLAGLDGDSVITALEGGLINENELRGLLHLIREPDSHFLKVPCLPFHSLISLLSKFPLDVDSRVFWNAGVRDLLFDVTYAAIQVLLPRVDRAKTPAIEDEYTMDLVVDLAIAAMKCREAFTVQQNNQLMTYLETSSIPVPPVGEYGDDDRSSNTTQASGMSQPRTPANRITESPNHGYVISGQRLSAQKRDTPTLNNPNATISDLAKEFGVEAQLVQALAHRLSGMC</sequence>
<protein>
    <submittedName>
        <fullName evidence="1">Uncharacterized protein</fullName>
    </submittedName>
</protein>
<dbReference type="EMBL" id="ML208292">
    <property type="protein sequence ID" value="TFK71848.1"/>
    <property type="molecule type" value="Genomic_DNA"/>
</dbReference>
<evidence type="ECO:0000313" key="1">
    <source>
        <dbReference type="EMBL" id="TFK71848.1"/>
    </source>
</evidence>
<accession>A0ACD3B1E0</accession>
<reference evidence="1 2" key="1">
    <citation type="journal article" date="2019" name="Nat. Ecol. Evol.">
        <title>Megaphylogeny resolves global patterns of mushroom evolution.</title>
        <authorList>
            <person name="Varga T."/>
            <person name="Krizsan K."/>
            <person name="Foldi C."/>
            <person name="Dima B."/>
            <person name="Sanchez-Garcia M."/>
            <person name="Sanchez-Ramirez S."/>
            <person name="Szollosi G.J."/>
            <person name="Szarkandi J.G."/>
            <person name="Papp V."/>
            <person name="Albert L."/>
            <person name="Andreopoulos W."/>
            <person name="Angelini C."/>
            <person name="Antonin V."/>
            <person name="Barry K.W."/>
            <person name="Bougher N.L."/>
            <person name="Buchanan P."/>
            <person name="Buyck B."/>
            <person name="Bense V."/>
            <person name="Catcheside P."/>
            <person name="Chovatia M."/>
            <person name="Cooper J."/>
            <person name="Damon W."/>
            <person name="Desjardin D."/>
            <person name="Finy P."/>
            <person name="Geml J."/>
            <person name="Haridas S."/>
            <person name="Hughes K."/>
            <person name="Justo A."/>
            <person name="Karasinski D."/>
            <person name="Kautmanova I."/>
            <person name="Kiss B."/>
            <person name="Kocsube S."/>
            <person name="Kotiranta H."/>
            <person name="LaButti K.M."/>
            <person name="Lechner B.E."/>
            <person name="Liimatainen K."/>
            <person name="Lipzen A."/>
            <person name="Lukacs Z."/>
            <person name="Mihaltcheva S."/>
            <person name="Morgado L.N."/>
            <person name="Niskanen T."/>
            <person name="Noordeloos M.E."/>
            <person name="Ohm R.A."/>
            <person name="Ortiz-Santana B."/>
            <person name="Ovrebo C."/>
            <person name="Racz N."/>
            <person name="Riley R."/>
            <person name="Savchenko A."/>
            <person name="Shiryaev A."/>
            <person name="Soop K."/>
            <person name="Spirin V."/>
            <person name="Szebenyi C."/>
            <person name="Tomsovsky M."/>
            <person name="Tulloss R.E."/>
            <person name="Uehling J."/>
            <person name="Grigoriev I.V."/>
            <person name="Vagvolgyi C."/>
            <person name="Papp T."/>
            <person name="Martin F.M."/>
            <person name="Miettinen O."/>
            <person name="Hibbett D.S."/>
            <person name="Nagy L.G."/>
        </authorList>
    </citation>
    <scope>NUCLEOTIDE SEQUENCE [LARGE SCALE GENOMIC DNA]</scope>
    <source>
        <strain evidence="1 2">NL-1719</strain>
    </source>
</reference>
<organism evidence="1 2">
    <name type="scientific">Pluteus cervinus</name>
    <dbReference type="NCBI Taxonomy" id="181527"/>
    <lineage>
        <taxon>Eukaryota</taxon>
        <taxon>Fungi</taxon>
        <taxon>Dikarya</taxon>
        <taxon>Basidiomycota</taxon>
        <taxon>Agaricomycotina</taxon>
        <taxon>Agaricomycetes</taxon>
        <taxon>Agaricomycetidae</taxon>
        <taxon>Agaricales</taxon>
        <taxon>Pluteineae</taxon>
        <taxon>Pluteaceae</taxon>
        <taxon>Pluteus</taxon>
    </lineage>
</organism>
<evidence type="ECO:0000313" key="2">
    <source>
        <dbReference type="Proteomes" id="UP000308600"/>
    </source>
</evidence>
<name>A0ACD3B1E0_9AGAR</name>
<proteinExistence type="predicted"/>